<keyword evidence="3" id="KW-1185">Reference proteome</keyword>
<feature type="chain" id="PRO_5001871484" evidence="1">
    <location>
        <begin position="41"/>
        <end position="261"/>
    </location>
</feature>
<evidence type="ECO:0000313" key="3">
    <source>
        <dbReference type="Proteomes" id="UP000028990"/>
    </source>
</evidence>
<sequence>MLTARSGAPHPGPVPVPWHRAARSLCAFLASLSLCCEARCAAWQPRVLTRSGALLPREVRRTGALQGTVVTKHQPARLHVPTKAVLLTDRTPGRGPKTIELSFGCFFETLSTVLVPAALSAPVSAVPTPAHRDASISPALLASRGQMTVTAGSQAQLLCQTPCLRGEQEKVPWTGTGLPESQRPVLLCADSLPTPLVSQFWAVRGRCSPVLPVKQAEVNLAPRNLSLLHSVPQLVLLYFVSAALGDCFSLHDPAVPSTDTY</sequence>
<name>A0A091CXC5_FUKDA</name>
<proteinExistence type="predicted"/>
<reference evidence="2 3" key="1">
    <citation type="submission" date="2013-11" db="EMBL/GenBank/DDBJ databases">
        <title>The Damaraland mole rat (Fukomys damarensis) genome and evolution of African mole rats.</title>
        <authorList>
            <person name="Gladyshev V.N."/>
            <person name="Fang X."/>
        </authorList>
    </citation>
    <scope>NUCLEOTIDE SEQUENCE [LARGE SCALE GENOMIC DNA]</scope>
    <source>
        <tissue evidence="2">Liver</tissue>
    </source>
</reference>
<dbReference type="AlphaFoldDB" id="A0A091CXC5"/>
<protein>
    <submittedName>
        <fullName evidence="2">Uncharacterized protein</fullName>
    </submittedName>
</protein>
<evidence type="ECO:0000256" key="1">
    <source>
        <dbReference type="SAM" id="SignalP"/>
    </source>
</evidence>
<evidence type="ECO:0000313" key="2">
    <source>
        <dbReference type="EMBL" id="KFO24444.1"/>
    </source>
</evidence>
<dbReference type="Proteomes" id="UP000028990">
    <property type="component" value="Unassembled WGS sequence"/>
</dbReference>
<feature type="signal peptide" evidence="1">
    <location>
        <begin position="1"/>
        <end position="40"/>
    </location>
</feature>
<accession>A0A091CXC5</accession>
<keyword evidence="1" id="KW-0732">Signal</keyword>
<organism evidence="2 3">
    <name type="scientific">Fukomys damarensis</name>
    <name type="common">Damaraland mole rat</name>
    <name type="synonym">Cryptomys damarensis</name>
    <dbReference type="NCBI Taxonomy" id="885580"/>
    <lineage>
        <taxon>Eukaryota</taxon>
        <taxon>Metazoa</taxon>
        <taxon>Chordata</taxon>
        <taxon>Craniata</taxon>
        <taxon>Vertebrata</taxon>
        <taxon>Euteleostomi</taxon>
        <taxon>Mammalia</taxon>
        <taxon>Eutheria</taxon>
        <taxon>Euarchontoglires</taxon>
        <taxon>Glires</taxon>
        <taxon>Rodentia</taxon>
        <taxon>Hystricomorpha</taxon>
        <taxon>Bathyergidae</taxon>
        <taxon>Fukomys</taxon>
    </lineage>
</organism>
<gene>
    <name evidence="2" type="ORF">H920_14150</name>
</gene>
<dbReference type="EMBL" id="KN123563">
    <property type="protein sequence ID" value="KFO24444.1"/>
    <property type="molecule type" value="Genomic_DNA"/>
</dbReference>